<proteinExistence type="inferred from homology"/>
<dbReference type="NCBIfam" id="TIGR01910">
    <property type="entry name" value="DapE-ArgE"/>
    <property type="match status" value="1"/>
</dbReference>
<dbReference type="InterPro" id="IPR002933">
    <property type="entry name" value="Peptidase_M20"/>
</dbReference>
<dbReference type="InterPro" id="IPR010182">
    <property type="entry name" value="ArgE/DapE"/>
</dbReference>
<keyword evidence="4" id="KW-0479">Metal-binding</keyword>
<feature type="domain" description="Peptidase M20 dimerisation" evidence="8">
    <location>
        <begin position="196"/>
        <end position="313"/>
    </location>
</feature>
<reference evidence="10" key="1">
    <citation type="journal article" date="2019" name="Int. J. Syst. Evol. Microbiol.">
        <title>The Global Catalogue of Microorganisms (GCM) 10K type strain sequencing project: providing services to taxonomists for standard genome sequencing and annotation.</title>
        <authorList>
            <consortium name="The Broad Institute Genomics Platform"/>
            <consortium name="The Broad Institute Genome Sequencing Center for Infectious Disease"/>
            <person name="Wu L."/>
            <person name="Ma J."/>
        </authorList>
    </citation>
    <scope>NUCLEOTIDE SEQUENCE [LARGE SCALE GENOMIC DNA]</scope>
    <source>
        <strain evidence="10">CCUG 60023</strain>
    </source>
</reference>
<keyword evidence="6" id="KW-0862">Zinc</keyword>
<keyword evidence="7" id="KW-0170">Cobalt</keyword>
<accession>A0ABW3FGX8</accession>
<organism evidence="9 10">
    <name type="scientific">Pseudahrensia aquimaris</name>
    <dbReference type="NCBI Taxonomy" id="744461"/>
    <lineage>
        <taxon>Bacteria</taxon>
        <taxon>Pseudomonadati</taxon>
        <taxon>Pseudomonadota</taxon>
        <taxon>Alphaproteobacteria</taxon>
        <taxon>Hyphomicrobiales</taxon>
        <taxon>Ahrensiaceae</taxon>
        <taxon>Pseudahrensia</taxon>
    </lineage>
</organism>
<evidence type="ECO:0000256" key="3">
    <source>
        <dbReference type="ARBA" id="ARBA00006247"/>
    </source>
</evidence>
<evidence type="ECO:0000256" key="1">
    <source>
        <dbReference type="ARBA" id="ARBA00001941"/>
    </source>
</evidence>
<dbReference type="SUPFAM" id="SSF55031">
    <property type="entry name" value="Bacterial exopeptidase dimerisation domain"/>
    <property type="match status" value="1"/>
</dbReference>
<dbReference type="PANTHER" id="PTHR43808:SF32">
    <property type="entry name" value="ARGE_DAPE-RELATED DEACYLASE"/>
    <property type="match status" value="1"/>
</dbReference>
<name>A0ABW3FGX8_9HYPH</name>
<dbReference type="RefSeq" id="WP_377213613.1">
    <property type="nucleotide sequence ID" value="NZ_JBHTJV010000025.1"/>
</dbReference>
<dbReference type="NCBIfam" id="NF009558">
    <property type="entry name" value="PRK13013.1"/>
    <property type="match status" value="1"/>
</dbReference>
<protein>
    <submittedName>
        <fullName evidence="9">Acetylornithine deacetylase/succinyl-diaminopimelate desuccinylase family protein</fullName>
    </submittedName>
</protein>
<dbReference type="EMBL" id="JBHTJV010000025">
    <property type="protein sequence ID" value="MFD0917761.1"/>
    <property type="molecule type" value="Genomic_DNA"/>
</dbReference>
<comment type="caution">
    <text evidence="9">The sequence shown here is derived from an EMBL/GenBank/DDBJ whole genome shotgun (WGS) entry which is preliminary data.</text>
</comment>
<dbReference type="Pfam" id="PF01546">
    <property type="entry name" value="Peptidase_M20"/>
    <property type="match status" value="1"/>
</dbReference>
<evidence type="ECO:0000256" key="7">
    <source>
        <dbReference type="ARBA" id="ARBA00023285"/>
    </source>
</evidence>
<dbReference type="Proteomes" id="UP001597101">
    <property type="component" value="Unassembled WGS sequence"/>
</dbReference>
<evidence type="ECO:0000313" key="10">
    <source>
        <dbReference type="Proteomes" id="UP001597101"/>
    </source>
</evidence>
<dbReference type="InterPro" id="IPR036264">
    <property type="entry name" value="Bact_exopeptidase_dim_dom"/>
</dbReference>
<evidence type="ECO:0000313" key="9">
    <source>
        <dbReference type="EMBL" id="MFD0917761.1"/>
    </source>
</evidence>
<sequence length="424" mass="46570">MLEAVNRRIDSKRSDLVSLTVDLVRIPTINPPGDAYTPCAEYIARRLKARGFHVQLMRGEETPGDSDRYPRTNVVARLEGKRPGPTIHFNSHIDVVEAGSGWTFDPFGGEIRDGRIYGRGTCDMKGGLAASIIAVEAYIEANSNFDGAIEISGTVDEESGGFGGVAYLASKGLFSKPRVDHVIIPEPLNKDRVCLGHRGVWWAEIETFGTHAHGSMPFLGDCAVRHMGSVVTKMEEDLYPLLASKRTDMPVVPEGAKQSTLNINSVHGGENEGFDGLPSANVPDSCRMIIDRRFLIEEDIATVKSEVIDLLEGLRKDRENFSYAIRDIMEVLPTMTDRDAPVVQAVSDGIRSVMEREPDYVISPGTYDQKHIARIGHLHDCIAYGPGILDLAHMADEFIVIDDMIESAKVMAHATHALLHPLSL</sequence>
<evidence type="ECO:0000256" key="6">
    <source>
        <dbReference type="ARBA" id="ARBA00022833"/>
    </source>
</evidence>
<dbReference type="SUPFAM" id="SSF53187">
    <property type="entry name" value="Zn-dependent exopeptidases"/>
    <property type="match status" value="1"/>
</dbReference>
<dbReference type="PANTHER" id="PTHR43808">
    <property type="entry name" value="ACETYLORNITHINE DEACETYLASE"/>
    <property type="match status" value="1"/>
</dbReference>
<dbReference type="InterPro" id="IPR050072">
    <property type="entry name" value="Peptidase_M20A"/>
</dbReference>
<evidence type="ECO:0000259" key="8">
    <source>
        <dbReference type="Pfam" id="PF07687"/>
    </source>
</evidence>
<dbReference type="Gene3D" id="3.30.70.360">
    <property type="match status" value="1"/>
</dbReference>
<keyword evidence="10" id="KW-1185">Reference proteome</keyword>
<dbReference type="Pfam" id="PF07687">
    <property type="entry name" value="M20_dimer"/>
    <property type="match status" value="1"/>
</dbReference>
<dbReference type="InterPro" id="IPR011650">
    <property type="entry name" value="Peptidase_M20_dimer"/>
</dbReference>
<evidence type="ECO:0000256" key="5">
    <source>
        <dbReference type="ARBA" id="ARBA00022801"/>
    </source>
</evidence>
<comment type="cofactor">
    <cofactor evidence="1">
        <name>Co(2+)</name>
        <dbReference type="ChEBI" id="CHEBI:48828"/>
    </cofactor>
</comment>
<dbReference type="Gene3D" id="3.40.630.10">
    <property type="entry name" value="Zn peptidases"/>
    <property type="match status" value="2"/>
</dbReference>
<comment type="similarity">
    <text evidence="3">Belongs to the peptidase M20A family.</text>
</comment>
<comment type="cofactor">
    <cofactor evidence="2">
        <name>Zn(2+)</name>
        <dbReference type="ChEBI" id="CHEBI:29105"/>
    </cofactor>
</comment>
<gene>
    <name evidence="9" type="ORF">ACFQ14_15260</name>
</gene>
<evidence type="ECO:0000256" key="2">
    <source>
        <dbReference type="ARBA" id="ARBA00001947"/>
    </source>
</evidence>
<keyword evidence="5" id="KW-0378">Hydrolase</keyword>
<evidence type="ECO:0000256" key="4">
    <source>
        <dbReference type="ARBA" id="ARBA00022723"/>
    </source>
</evidence>